<dbReference type="Pfam" id="PF13358">
    <property type="entry name" value="DDE_3"/>
    <property type="match status" value="1"/>
</dbReference>
<dbReference type="Proteomes" id="UP001603978">
    <property type="component" value="Unassembled WGS sequence"/>
</dbReference>
<feature type="domain" description="Tc1-like transposase DDE" evidence="1">
    <location>
        <begin position="1"/>
        <end position="141"/>
    </location>
</feature>
<dbReference type="RefSeq" id="WP_393178049.1">
    <property type="nucleotide sequence ID" value="NZ_JBICRM010000131.1"/>
</dbReference>
<dbReference type="EMBL" id="JBICRM010000131">
    <property type="protein sequence ID" value="MFG1711362.1"/>
    <property type="molecule type" value="Genomic_DNA"/>
</dbReference>
<dbReference type="Gene3D" id="3.30.420.10">
    <property type="entry name" value="Ribonuclease H-like superfamily/Ribonuclease H"/>
    <property type="match status" value="1"/>
</dbReference>
<evidence type="ECO:0000313" key="3">
    <source>
        <dbReference type="Proteomes" id="UP001603978"/>
    </source>
</evidence>
<comment type="caution">
    <text evidence="2">The sequence shown here is derived from an EMBL/GenBank/DDBJ whole genome shotgun (WGS) entry which is preliminary data.</text>
</comment>
<keyword evidence="3" id="KW-1185">Reference proteome</keyword>
<sequence length="185" mass="20825">MDESGQSLRPPKGRTWARRGQTPIVTVSGKGSGRVSVAGLVCVKPGRRTRLIYRTIIYHGRKNEQKGFHVRDFKRLLEAAHQQLHGPILIVWDNLGAHVCAEMRQFVDDHDWLTVFQLPSYAPELNPAEGIWANLKGHLANLAIRGGIDHLAAIIKHHLKHLQYRPDLLDAIIAQTELILEPEPP</sequence>
<proteinExistence type="predicted"/>
<reference evidence="2 3" key="1">
    <citation type="submission" date="2024-10" db="EMBL/GenBank/DDBJ databases">
        <authorList>
            <person name="Topkara A.R."/>
            <person name="Saygin H."/>
        </authorList>
    </citation>
    <scope>NUCLEOTIDE SEQUENCE [LARGE SCALE GENOMIC DNA]</scope>
    <source>
        <strain evidence="2 3">M3C6</strain>
    </source>
</reference>
<dbReference type="InterPro" id="IPR036397">
    <property type="entry name" value="RNaseH_sf"/>
</dbReference>
<evidence type="ECO:0000313" key="2">
    <source>
        <dbReference type="EMBL" id="MFG1711362.1"/>
    </source>
</evidence>
<name>A0ABW7AVB5_9ACTN</name>
<protein>
    <submittedName>
        <fullName evidence="2">Transposase</fullName>
    </submittedName>
</protein>
<dbReference type="InterPro" id="IPR038717">
    <property type="entry name" value="Tc1-like_DDE_dom"/>
</dbReference>
<gene>
    <name evidence="2" type="ORF">ACFLIM_50270</name>
</gene>
<accession>A0ABW7AVB5</accession>
<organism evidence="2 3">
    <name type="scientific">Nonomuraea marmarensis</name>
    <dbReference type="NCBI Taxonomy" id="3351344"/>
    <lineage>
        <taxon>Bacteria</taxon>
        <taxon>Bacillati</taxon>
        <taxon>Actinomycetota</taxon>
        <taxon>Actinomycetes</taxon>
        <taxon>Streptosporangiales</taxon>
        <taxon>Streptosporangiaceae</taxon>
        <taxon>Nonomuraea</taxon>
    </lineage>
</organism>
<evidence type="ECO:0000259" key="1">
    <source>
        <dbReference type="Pfam" id="PF13358"/>
    </source>
</evidence>